<dbReference type="GO" id="GO:0090575">
    <property type="term" value="C:RNA polymerase II transcription regulator complex"/>
    <property type="evidence" value="ECO:0007669"/>
    <property type="project" value="TreeGrafter"/>
</dbReference>
<sequence>MFDLRSGDELCFVVNSTTQQEDELSFGDVMPDQAFLGCKINPTTATATSSTTTATQKQRFVEFGVDQGGETEKKNELDIMKNERRDHERRRRNEMANLYASLRTLLPFECIKGKRSISDHIHEAVNYIEHKKKNIRDLKMRRDQLMERSELSETPNHSVMVNAETRGVEILISTCSKNRRFRISTVFVELMETGLNVVAWVTTEANGKFIHKIQAEVLS</sequence>
<dbReference type="Gene3D" id="4.10.280.10">
    <property type="entry name" value="Helix-loop-helix DNA-binding domain"/>
    <property type="match status" value="1"/>
</dbReference>
<dbReference type="PANTHER" id="PTHR13935">
    <property type="entry name" value="ACHAETE-SCUTE TRANSCRIPTION FACTOR-RELATED"/>
    <property type="match status" value="1"/>
</dbReference>
<evidence type="ECO:0000256" key="6">
    <source>
        <dbReference type="SAM" id="Coils"/>
    </source>
</evidence>
<keyword evidence="2" id="KW-0805">Transcription regulation</keyword>
<proteinExistence type="predicted"/>
<keyword evidence="4" id="KW-0804">Transcription</keyword>
<dbReference type="PANTHER" id="PTHR13935:SF106">
    <property type="entry name" value="ACHAETE-SCUTE COMPLEX PROTEIN T5-RELATED"/>
    <property type="match status" value="1"/>
</dbReference>
<feature type="coiled-coil region" evidence="6">
    <location>
        <begin position="70"/>
        <end position="97"/>
    </location>
</feature>
<dbReference type="InterPro" id="IPR015660">
    <property type="entry name" value="MASH1/Ascl1a-like"/>
</dbReference>
<dbReference type="Pfam" id="PF00010">
    <property type="entry name" value="HLH"/>
    <property type="match status" value="1"/>
</dbReference>
<evidence type="ECO:0000256" key="2">
    <source>
        <dbReference type="ARBA" id="ARBA00023015"/>
    </source>
</evidence>
<dbReference type="OrthoDB" id="1935281at2759"/>
<comment type="subcellular location">
    <subcellularLocation>
        <location evidence="1">Nucleus</location>
    </subcellularLocation>
</comment>
<protein>
    <recommendedName>
        <fullName evidence="7">BHLH domain-containing protein</fullName>
    </recommendedName>
</protein>
<evidence type="ECO:0000256" key="3">
    <source>
        <dbReference type="ARBA" id="ARBA00023125"/>
    </source>
</evidence>
<dbReference type="InterPro" id="IPR011598">
    <property type="entry name" value="bHLH_dom"/>
</dbReference>
<dbReference type="GO" id="GO:0046983">
    <property type="term" value="F:protein dimerization activity"/>
    <property type="evidence" value="ECO:0007669"/>
    <property type="project" value="InterPro"/>
</dbReference>
<keyword evidence="6" id="KW-0175">Coiled coil</keyword>
<dbReference type="Proteomes" id="UP000250235">
    <property type="component" value="Unassembled WGS sequence"/>
</dbReference>
<keyword evidence="5" id="KW-0539">Nucleus</keyword>
<evidence type="ECO:0000256" key="4">
    <source>
        <dbReference type="ARBA" id="ARBA00023163"/>
    </source>
</evidence>
<dbReference type="SUPFAM" id="SSF47459">
    <property type="entry name" value="HLH, helix-loop-helix DNA-binding domain"/>
    <property type="match status" value="1"/>
</dbReference>
<accession>A0A2Z7CXP8</accession>
<keyword evidence="3" id="KW-0238">DNA-binding</keyword>
<dbReference type="GO" id="GO:0000981">
    <property type="term" value="F:DNA-binding transcription factor activity, RNA polymerase II-specific"/>
    <property type="evidence" value="ECO:0007669"/>
    <property type="project" value="TreeGrafter"/>
</dbReference>
<reference evidence="8 9" key="1">
    <citation type="journal article" date="2015" name="Proc. Natl. Acad. Sci. U.S.A.">
        <title>The resurrection genome of Boea hygrometrica: A blueprint for survival of dehydration.</title>
        <authorList>
            <person name="Xiao L."/>
            <person name="Yang G."/>
            <person name="Zhang L."/>
            <person name="Yang X."/>
            <person name="Zhao S."/>
            <person name="Ji Z."/>
            <person name="Zhou Q."/>
            <person name="Hu M."/>
            <person name="Wang Y."/>
            <person name="Chen M."/>
            <person name="Xu Y."/>
            <person name="Jin H."/>
            <person name="Xiao X."/>
            <person name="Hu G."/>
            <person name="Bao F."/>
            <person name="Hu Y."/>
            <person name="Wan P."/>
            <person name="Li L."/>
            <person name="Deng X."/>
            <person name="Kuang T."/>
            <person name="Xiang C."/>
            <person name="Zhu J.K."/>
            <person name="Oliver M.J."/>
            <person name="He Y."/>
        </authorList>
    </citation>
    <scope>NUCLEOTIDE SEQUENCE [LARGE SCALE GENOMIC DNA]</scope>
    <source>
        <strain evidence="9">cv. XS01</strain>
    </source>
</reference>
<evidence type="ECO:0000313" key="8">
    <source>
        <dbReference type="EMBL" id="KZV51892.1"/>
    </source>
</evidence>
<feature type="domain" description="BHLH" evidence="7">
    <location>
        <begin position="79"/>
        <end position="131"/>
    </location>
</feature>
<evidence type="ECO:0000256" key="1">
    <source>
        <dbReference type="ARBA" id="ARBA00004123"/>
    </source>
</evidence>
<gene>
    <name evidence="8" type="ORF">F511_09156</name>
</gene>
<evidence type="ECO:0000256" key="5">
    <source>
        <dbReference type="ARBA" id="ARBA00023242"/>
    </source>
</evidence>
<evidence type="ECO:0000259" key="7">
    <source>
        <dbReference type="PROSITE" id="PS50888"/>
    </source>
</evidence>
<evidence type="ECO:0000313" key="9">
    <source>
        <dbReference type="Proteomes" id="UP000250235"/>
    </source>
</evidence>
<dbReference type="AlphaFoldDB" id="A0A2Z7CXP8"/>
<dbReference type="InterPro" id="IPR036638">
    <property type="entry name" value="HLH_DNA-bd_sf"/>
</dbReference>
<name>A0A2Z7CXP8_9LAMI</name>
<dbReference type="GO" id="GO:0000977">
    <property type="term" value="F:RNA polymerase II transcription regulatory region sequence-specific DNA binding"/>
    <property type="evidence" value="ECO:0007669"/>
    <property type="project" value="TreeGrafter"/>
</dbReference>
<organism evidence="8 9">
    <name type="scientific">Dorcoceras hygrometricum</name>
    <dbReference type="NCBI Taxonomy" id="472368"/>
    <lineage>
        <taxon>Eukaryota</taxon>
        <taxon>Viridiplantae</taxon>
        <taxon>Streptophyta</taxon>
        <taxon>Embryophyta</taxon>
        <taxon>Tracheophyta</taxon>
        <taxon>Spermatophyta</taxon>
        <taxon>Magnoliopsida</taxon>
        <taxon>eudicotyledons</taxon>
        <taxon>Gunneridae</taxon>
        <taxon>Pentapetalae</taxon>
        <taxon>asterids</taxon>
        <taxon>lamiids</taxon>
        <taxon>Lamiales</taxon>
        <taxon>Gesneriaceae</taxon>
        <taxon>Didymocarpoideae</taxon>
        <taxon>Trichosporeae</taxon>
        <taxon>Loxocarpinae</taxon>
        <taxon>Dorcoceras</taxon>
    </lineage>
</organism>
<keyword evidence="9" id="KW-1185">Reference proteome</keyword>
<dbReference type="PROSITE" id="PS50888">
    <property type="entry name" value="BHLH"/>
    <property type="match status" value="1"/>
</dbReference>
<dbReference type="EMBL" id="KQ991562">
    <property type="protein sequence ID" value="KZV51892.1"/>
    <property type="molecule type" value="Genomic_DNA"/>
</dbReference>